<evidence type="ECO:0000313" key="3">
    <source>
        <dbReference type="Proteomes" id="UP000275267"/>
    </source>
</evidence>
<dbReference type="PANTHER" id="PTHR45224">
    <property type="entry name" value="OS01G0527900 PROTEIN-RELATED"/>
    <property type="match status" value="1"/>
</dbReference>
<dbReference type="PANTHER" id="PTHR45224:SF5">
    <property type="entry name" value="OS02G0311800 PROTEIN"/>
    <property type="match status" value="1"/>
</dbReference>
<gene>
    <name evidence="2" type="ORF">C2845_PM03G27450</name>
</gene>
<dbReference type="OrthoDB" id="687262at2759"/>
<sequence length="248" mass="28326">YPPSGFTNFLQSKNTLESFHLVGNTISRSRVSPSAPSFKGTPPSKSNAQDIETINVDADETIEDGRTEKRLNWTKDEDIRLASAWVHNSKDPVDGTDNKSDQYWADVTEEYNKTTEMYASEHSDKEFMLKHIWKVVRGERKWFAYVKKMEHEKEKNKGTTNSPTAMVNLEDNPNIRPIGHKRAKGELFGKKKIPEAYSAISEKLDKFIEVSTLARKDREKMSKTQQNLANSKVEASRLNEKAAEKQLT</sequence>
<evidence type="ECO:0000256" key="1">
    <source>
        <dbReference type="SAM" id="MobiDB-lite"/>
    </source>
</evidence>
<evidence type="ECO:0000313" key="2">
    <source>
        <dbReference type="EMBL" id="RLN34412.1"/>
    </source>
</evidence>
<dbReference type="AlphaFoldDB" id="A0A3L6T886"/>
<dbReference type="EMBL" id="PQIB02000002">
    <property type="protein sequence ID" value="RLN34412.1"/>
    <property type="molecule type" value="Genomic_DNA"/>
</dbReference>
<organism evidence="2 3">
    <name type="scientific">Panicum miliaceum</name>
    <name type="common">Proso millet</name>
    <name type="synonym">Broomcorn millet</name>
    <dbReference type="NCBI Taxonomy" id="4540"/>
    <lineage>
        <taxon>Eukaryota</taxon>
        <taxon>Viridiplantae</taxon>
        <taxon>Streptophyta</taxon>
        <taxon>Embryophyta</taxon>
        <taxon>Tracheophyta</taxon>
        <taxon>Spermatophyta</taxon>
        <taxon>Magnoliopsida</taxon>
        <taxon>Liliopsida</taxon>
        <taxon>Poales</taxon>
        <taxon>Poaceae</taxon>
        <taxon>PACMAD clade</taxon>
        <taxon>Panicoideae</taxon>
        <taxon>Panicodae</taxon>
        <taxon>Paniceae</taxon>
        <taxon>Panicinae</taxon>
        <taxon>Panicum</taxon>
        <taxon>Panicum sect. Panicum</taxon>
    </lineage>
</organism>
<dbReference type="Proteomes" id="UP000275267">
    <property type="component" value="Unassembled WGS sequence"/>
</dbReference>
<feature type="region of interest" description="Disordered" evidence="1">
    <location>
        <begin position="154"/>
        <end position="180"/>
    </location>
</feature>
<evidence type="ECO:0008006" key="4">
    <source>
        <dbReference type="Google" id="ProtNLM"/>
    </source>
</evidence>
<name>A0A3L6T886_PANMI</name>
<protein>
    <recommendedName>
        <fullName evidence="4">No apical meristem-associated C-terminal domain-containing protein</fullName>
    </recommendedName>
</protein>
<reference evidence="3" key="1">
    <citation type="journal article" date="2019" name="Nat. Commun.">
        <title>The genome of broomcorn millet.</title>
        <authorList>
            <person name="Zou C."/>
            <person name="Miki D."/>
            <person name="Li D."/>
            <person name="Tang Q."/>
            <person name="Xiao L."/>
            <person name="Rajput S."/>
            <person name="Deng P."/>
            <person name="Jia W."/>
            <person name="Huang R."/>
            <person name="Zhang M."/>
            <person name="Sun Y."/>
            <person name="Hu J."/>
            <person name="Fu X."/>
            <person name="Schnable P.S."/>
            <person name="Li F."/>
            <person name="Zhang H."/>
            <person name="Feng B."/>
            <person name="Zhu X."/>
            <person name="Liu R."/>
            <person name="Schnable J.C."/>
            <person name="Zhu J.-K."/>
            <person name="Zhang H."/>
        </authorList>
    </citation>
    <scope>NUCLEOTIDE SEQUENCE [LARGE SCALE GENOMIC DNA]</scope>
</reference>
<feature type="region of interest" description="Disordered" evidence="1">
    <location>
        <begin position="28"/>
        <end position="48"/>
    </location>
</feature>
<comment type="caution">
    <text evidence="2">The sequence shown here is derived from an EMBL/GenBank/DDBJ whole genome shotgun (WGS) entry which is preliminary data.</text>
</comment>
<keyword evidence="3" id="KW-1185">Reference proteome</keyword>
<feature type="compositionally biased region" description="Basic and acidic residues" evidence="1">
    <location>
        <begin position="234"/>
        <end position="248"/>
    </location>
</feature>
<accession>A0A3L6T886</accession>
<proteinExistence type="predicted"/>
<feature type="region of interest" description="Disordered" evidence="1">
    <location>
        <begin position="217"/>
        <end position="248"/>
    </location>
</feature>
<feature type="non-terminal residue" evidence="2">
    <location>
        <position position="1"/>
    </location>
</feature>